<keyword evidence="2" id="KW-0058">Aromatic hydrocarbons catabolism</keyword>
<evidence type="ECO:0000256" key="1">
    <source>
        <dbReference type="ARBA" id="ARBA00010088"/>
    </source>
</evidence>
<name>A0ABT0ZX32_9PSEU</name>
<dbReference type="PANTHER" id="PTHR21661:SF35">
    <property type="entry name" value="EPOXIDE HYDROLASE"/>
    <property type="match status" value="1"/>
</dbReference>
<comment type="caution">
    <text evidence="5">The sequence shown here is derived from an EMBL/GenBank/DDBJ whole genome shotgun (WGS) entry which is preliminary data.</text>
</comment>
<feature type="domain" description="Epoxide hydrolase N-terminal" evidence="4">
    <location>
        <begin position="6"/>
        <end position="111"/>
    </location>
</feature>
<sequence>MTGTEITPFRVDVPQAALDDLADRLRRAIRPSVLPGTGDRYGVPADQVEALAAHWLEKFDWRAVEARINAFPQFTTEIDGERIHFLHVRSARQDATPLVLTHGWPGSVFEFLGVVEPLTAPAADQPAFHVVIPSLPGVGFSGPTTTPGWGVDRTARAWVELMHRLGYDRYLAAGSDTGSMISPQMGRIDPDGVLGVHVAQVYSFPSGDPAEFEGLTPEDYAGLARMQWFQDTKSAFNVLSSQQPQTLAYALADSPLGLLAWNAQLFAADEDPDFVLSNIATYWFTGTASSSIRFYYEAAHADEPPTGPTTVPLGLAMFGGDFHSVRRFAERDHSRIVSWNAYDMVAPDPDSRDPRDHYAAHQHTDTWLVDLRAFVGLLPAG</sequence>
<keyword evidence="6" id="KW-1185">Reference proteome</keyword>
<evidence type="ECO:0000256" key="3">
    <source>
        <dbReference type="ARBA" id="ARBA00022801"/>
    </source>
</evidence>
<dbReference type="InterPro" id="IPR016292">
    <property type="entry name" value="Epoxide_hydrolase"/>
</dbReference>
<keyword evidence="3 5" id="KW-0378">Hydrolase</keyword>
<evidence type="ECO:0000313" key="5">
    <source>
        <dbReference type="EMBL" id="MCO1655271.1"/>
    </source>
</evidence>
<evidence type="ECO:0000256" key="2">
    <source>
        <dbReference type="ARBA" id="ARBA00022797"/>
    </source>
</evidence>
<evidence type="ECO:0000313" key="6">
    <source>
        <dbReference type="Proteomes" id="UP001165283"/>
    </source>
</evidence>
<protein>
    <submittedName>
        <fullName evidence="5">Alpha/beta fold hydrolase</fullName>
    </submittedName>
</protein>
<dbReference type="Pfam" id="PF06441">
    <property type="entry name" value="EHN"/>
    <property type="match status" value="1"/>
</dbReference>
<organism evidence="5 6">
    <name type="scientific">Pseudonocardia humida</name>
    <dbReference type="NCBI Taxonomy" id="2800819"/>
    <lineage>
        <taxon>Bacteria</taxon>
        <taxon>Bacillati</taxon>
        <taxon>Actinomycetota</taxon>
        <taxon>Actinomycetes</taxon>
        <taxon>Pseudonocardiales</taxon>
        <taxon>Pseudonocardiaceae</taxon>
        <taxon>Pseudonocardia</taxon>
    </lineage>
</organism>
<dbReference type="SUPFAM" id="SSF53474">
    <property type="entry name" value="alpha/beta-Hydrolases"/>
    <property type="match status" value="1"/>
</dbReference>
<dbReference type="Gene3D" id="3.40.50.1820">
    <property type="entry name" value="alpha/beta hydrolase"/>
    <property type="match status" value="1"/>
</dbReference>
<dbReference type="GO" id="GO:0016787">
    <property type="term" value="F:hydrolase activity"/>
    <property type="evidence" value="ECO:0007669"/>
    <property type="project" value="UniProtKB-KW"/>
</dbReference>
<dbReference type="InterPro" id="IPR029058">
    <property type="entry name" value="AB_hydrolase_fold"/>
</dbReference>
<dbReference type="PIRSF" id="PIRSF001112">
    <property type="entry name" value="Epoxide_hydrolase"/>
    <property type="match status" value="1"/>
</dbReference>
<dbReference type="EMBL" id="JAGSOV010000020">
    <property type="protein sequence ID" value="MCO1655271.1"/>
    <property type="molecule type" value="Genomic_DNA"/>
</dbReference>
<dbReference type="Proteomes" id="UP001165283">
    <property type="component" value="Unassembled WGS sequence"/>
</dbReference>
<proteinExistence type="inferred from homology"/>
<dbReference type="RefSeq" id="WP_252437048.1">
    <property type="nucleotide sequence ID" value="NZ_JAGSOV010000020.1"/>
</dbReference>
<gene>
    <name evidence="5" type="ORF">KDL28_09410</name>
</gene>
<dbReference type="InterPro" id="IPR010497">
    <property type="entry name" value="Epoxide_hydro_N"/>
</dbReference>
<evidence type="ECO:0000259" key="4">
    <source>
        <dbReference type="Pfam" id="PF06441"/>
    </source>
</evidence>
<comment type="similarity">
    <text evidence="1">Belongs to the peptidase S33 family.</text>
</comment>
<dbReference type="PANTHER" id="PTHR21661">
    <property type="entry name" value="EPOXIDE HYDROLASE 1-RELATED"/>
    <property type="match status" value="1"/>
</dbReference>
<accession>A0ABT0ZX32</accession>
<reference evidence="5" key="1">
    <citation type="submission" date="2021-04" db="EMBL/GenBank/DDBJ databases">
        <title>Pseudonocardia sp. nov., isolated from sandy soil of mangrove forest.</title>
        <authorList>
            <person name="Zan Z."/>
            <person name="Huang R."/>
            <person name="Liu W."/>
        </authorList>
    </citation>
    <scope>NUCLEOTIDE SEQUENCE</scope>
    <source>
        <strain evidence="5">S2-4</strain>
    </source>
</reference>